<evidence type="ECO:0000256" key="7">
    <source>
        <dbReference type="ARBA" id="ARBA00030395"/>
    </source>
</evidence>
<dbReference type="NCBIfam" id="NF009682">
    <property type="entry name" value="PRK13203.1"/>
    <property type="match status" value="1"/>
</dbReference>
<dbReference type="GO" id="GO:0016151">
    <property type="term" value="F:nickel cation binding"/>
    <property type="evidence" value="ECO:0007669"/>
    <property type="project" value="InterPro"/>
</dbReference>
<evidence type="ECO:0000313" key="15">
    <source>
        <dbReference type="Proteomes" id="UP000027586"/>
    </source>
</evidence>
<feature type="binding site" evidence="10">
    <location>
        <position position="399"/>
    </location>
    <ligand>
        <name>Ni(2+)</name>
        <dbReference type="ChEBI" id="CHEBI:49786"/>
        <label>1</label>
    </ligand>
</feature>
<dbReference type="SUPFAM" id="SSF51278">
    <property type="entry name" value="Urease, beta-subunit"/>
    <property type="match status" value="1"/>
</dbReference>
<reference evidence="14" key="1">
    <citation type="submission" date="2013-08" db="EMBL/GenBank/DDBJ databases">
        <title>Gene expansion shapes genome architecture in the human pathogen Lichtheimia corymbifera: an evolutionary genomics analysis in the ancient terrestrial Mucorales (Mucoromycotina).</title>
        <authorList>
            <person name="Schwartze V.U."/>
            <person name="Winter S."/>
            <person name="Shelest E."/>
            <person name="Marcet-Houben M."/>
            <person name="Horn F."/>
            <person name="Wehner S."/>
            <person name="Hoffmann K."/>
            <person name="Riege K."/>
            <person name="Sammeth M."/>
            <person name="Nowrousian M."/>
            <person name="Valiante V."/>
            <person name="Linde J."/>
            <person name="Jacobsen I.D."/>
            <person name="Marz M."/>
            <person name="Brakhage A.A."/>
            <person name="Gabaldon T."/>
            <person name="Bocker S."/>
            <person name="Voigt K."/>
        </authorList>
    </citation>
    <scope>NUCLEOTIDE SEQUENCE [LARGE SCALE GENOMIC DNA]</scope>
    <source>
        <strain evidence="14">FSU 9682</strain>
    </source>
</reference>
<feature type="binding site" evidence="10">
    <location>
        <position position="625"/>
    </location>
    <ligand>
        <name>Ni(2+)</name>
        <dbReference type="ChEBI" id="CHEBI:49786"/>
        <label>1</label>
    </ligand>
</feature>
<protein>
    <recommendedName>
        <fullName evidence="3 8">Urease</fullName>
        <ecNumber evidence="2 8">3.5.1.5</ecNumber>
    </recommendedName>
    <alternativeName>
        <fullName evidence="7 8">Urea amidohydrolase</fullName>
    </alternativeName>
</protein>
<evidence type="ECO:0000313" key="14">
    <source>
        <dbReference type="EMBL" id="CDH49432.1"/>
    </source>
</evidence>
<evidence type="ECO:0000256" key="4">
    <source>
        <dbReference type="ARBA" id="ARBA00022596"/>
    </source>
</evidence>
<dbReference type="Gene3D" id="3.20.20.140">
    <property type="entry name" value="Metal-dependent hydrolases"/>
    <property type="match status" value="1"/>
</dbReference>
<keyword evidence="5 8" id="KW-0479">Metal-binding</keyword>
<feature type="binding site" description="via carbamate group" evidence="10">
    <location>
        <position position="482"/>
    </location>
    <ligand>
        <name>Ni(2+)</name>
        <dbReference type="ChEBI" id="CHEBI:49786"/>
        <label>2</label>
    </ligand>
</feature>
<evidence type="ECO:0000256" key="8">
    <source>
        <dbReference type="PIRNR" id="PIRNR001222"/>
    </source>
</evidence>
<dbReference type="InterPro" id="IPR006680">
    <property type="entry name" value="Amidohydro-rel"/>
</dbReference>
<evidence type="ECO:0000256" key="6">
    <source>
        <dbReference type="ARBA" id="ARBA00022801"/>
    </source>
</evidence>
<feature type="binding site" evidence="12">
    <location>
        <position position="484"/>
    </location>
    <ligand>
        <name>substrate</name>
    </ligand>
</feature>
<feature type="domain" description="Urease" evidence="13">
    <location>
        <begin position="394"/>
        <end position="833"/>
    </location>
</feature>
<dbReference type="Pfam" id="PF01979">
    <property type="entry name" value="Amidohydro_1"/>
    <property type="match status" value="1"/>
</dbReference>
<dbReference type="Pfam" id="PF00449">
    <property type="entry name" value="Urease_alpha"/>
    <property type="match status" value="1"/>
</dbReference>
<dbReference type="HAMAP" id="MF_01954">
    <property type="entry name" value="Urease_beta"/>
    <property type="match status" value="1"/>
</dbReference>
<dbReference type="GO" id="GO:0043419">
    <property type="term" value="P:urea catabolic process"/>
    <property type="evidence" value="ECO:0007669"/>
    <property type="project" value="UniProtKB-UniPathway"/>
</dbReference>
<dbReference type="InterPro" id="IPR017950">
    <property type="entry name" value="Urease_AS"/>
</dbReference>
<dbReference type="UniPathway" id="UPA00258">
    <property type="reaction ID" value="UER00370"/>
</dbReference>
<evidence type="ECO:0000256" key="3">
    <source>
        <dbReference type="ARBA" id="ARBA00013883"/>
    </source>
</evidence>
<dbReference type="OrthoDB" id="1708534at2759"/>
<dbReference type="InterPro" id="IPR008221">
    <property type="entry name" value="Urease"/>
</dbReference>
<dbReference type="Gene3D" id="3.30.280.10">
    <property type="entry name" value="Urease, gamma-like subunit"/>
    <property type="match status" value="1"/>
</dbReference>
<feature type="active site" description="Proton donor" evidence="11 12">
    <location>
        <position position="585"/>
    </location>
</feature>
<dbReference type="InterPro" id="IPR002019">
    <property type="entry name" value="Urease_beta-like"/>
</dbReference>
<dbReference type="InterPro" id="IPR050069">
    <property type="entry name" value="Urease_subunit"/>
</dbReference>
<dbReference type="GO" id="GO:0035550">
    <property type="term" value="C:urease complex"/>
    <property type="evidence" value="ECO:0007669"/>
    <property type="project" value="InterPro"/>
</dbReference>
<dbReference type="CDD" id="cd00375">
    <property type="entry name" value="Urease_alpha"/>
    <property type="match status" value="1"/>
</dbReference>
<dbReference type="InterPro" id="IPR032466">
    <property type="entry name" value="Metal_Hydrolase"/>
</dbReference>
<dbReference type="PANTHER" id="PTHR33569">
    <property type="entry name" value="UREASE"/>
    <property type="match status" value="1"/>
</dbReference>
<evidence type="ECO:0000256" key="2">
    <source>
        <dbReference type="ARBA" id="ARBA00012934"/>
    </source>
</evidence>
<dbReference type="NCBIfam" id="NF009686">
    <property type="entry name" value="PRK13207.1"/>
    <property type="match status" value="1"/>
</dbReference>
<feature type="binding site" description="via carbamate group" evidence="10">
    <location>
        <position position="482"/>
    </location>
    <ligand>
        <name>Ni(2+)</name>
        <dbReference type="ChEBI" id="CHEBI:49786"/>
        <label>1</label>
    </ligand>
</feature>
<keyword evidence="15" id="KW-1185">Reference proteome</keyword>
<evidence type="ECO:0000256" key="5">
    <source>
        <dbReference type="ARBA" id="ARBA00022723"/>
    </source>
</evidence>
<comment type="caution">
    <text evidence="14">The sequence shown here is derived from an EMBL/GenBank/DDBJ whole genome shotgun (WGS) entry which is preliminary data.</text>
</comment>
<comment type="pathway">
    <text evidence="1 8">Nitrogen metabolism; urea degradation; CO(2) and NH(3) from urea (urease route): step 1/1.</text>
</comment>
<dbReference type="CDD" id="cd00390">
    <property type="entry name" value="Urease_gamma"/>
    <property type="match status" value="1"/>
</dbReference>
<dbReference type="Pfam" id="PF00699">
    <property type="entry name" value="Urease_beta"/>
    <property type="match status" value="1"/>
</dbReference>
<proteinExistence type="inferred from homology"/>
<dbReference type="SUPFAM" id="SSF51556">
    <property type="entry name" value="Metallo-dependent hydrolases"/>
    <property type="match status" value="1"/>
</dbReference>
<dbReference type="InterPro" id="IPR005848">
    <property type="entry name" value="Urease_asu"/>
</dbReference>
<evidence type="ECO:0000256" key="11">
    <source>
        <dbReference type="PIRSR" id="PIRSR611612-52"/>
    </source>
</evidence>
<dbReference type="PROSITE" id="PS00145">
    <property type="entry name" value="UREASE_2"/>
    <property type="match status" value="1"/>
</dbReference>
<comment type="PTM">
    <text evidence="9">Carbamylation allows a single lysine to coordinate two nickel ions.</text>
</comment>
<keyword evidence="4 8" id="KW-0533">Nickel</keyword>
<dbReference type="Gene3D" id="2.30.40.10">
    <property type="entry name" value="Urease, subunit C, domain 1"/>
    <property type="match status" value="1"/>
</dbReference>
<keyword evidence="6 8" id="KW-0378">Hydrolase</keyword>
<dbReference type="Proteomes" id="UP000027586">
    <property type="component" value="Unassembled WGS sequence"/>
</dbReference>
<dbReference type="HAMAP" id="MF_01953">
    <property type="entry name" value="Urease_alpha"/>
    <property type="match status" value="1"/>
</dbReference>
<dbReference type="AlphaFoldDB" id="A0A068RIH2"/>
<feature type="binding site" evidence="10">
    <location>
        <position position="511"/>
    </location>
    <ligand>
        <name>Ni(2+)</name>
        <dbReference type="ChEBI" id="CHEBI:49786"/>
        <label>2</label>
    </ligand>
</feature>
<dbReference type="InterPro" id="IPR036463">
    <property type="entry name" value="Urease_gamma_sf"/>
</dbReference>
<evidence type="ECO:0000256" key="12">
    <source>
        <dbReference type="PROSITE-ProRule" id="PRU00700"/>
    </source>
</evidence>
<evidence type="ECO:0000256" key="10">
    <source>
        <dbReference type="PIRSR" id="PIRSR001222-51"/>
    </source>
</evidence>
<comment type="cofactor">
    <cofactor evidence="10">
        <name>Ni cation</name>
        <dbReference type="ChEBI" id="CHEBI:25516"/>
    </cofactor>
    <text evidence="10">Binds 2 nickel ions per subunit.</text>
</comment>
<comment type="catalytic activity">
    <reaction evidence="8">
        <text>urea + 2 H2O + H(+) = hydrogencarbonate + 2 NH4(+)</text>
        <dbReference type="Rhea" id="RHEA:20557"/>
        <dbReference type="ChEBI" id="CHEBI:15377"/>
        <dbReference type="ChEBI" id="CHEBI:15378"/>
        <dbReference type="ChEBI" id="CHEBI:16199"/>
        <dbReference type="ChEBI" id="CHEBI:17544"/>
        <dbReference type="ChEBI" id="CHEBI:28938"/>
        <dbReference type="EC" id="3.5.1.5"/>
    </reaction>
</comment>
<gene>
    <name evidence="14" type="ORF">LCOR_01175.1</name>
</gene>
<dbReference type="CDD" id="cd00407">
    <property type="entry name" value="Urease_beta"/>
    <property type="match status" value="1"/>
</dbReference>
<dbReference type="SUPFAM" id="SSF54111">
    <property type="entry name" value="Urease, gamma-subunit"/>
    <property type="match status" value="1"/>
</dbReference>
<dbReference type="PROSITE" id="PS51368">
    <property type="entry name" value="UREASE_3"/>
    <property type="match status" value="1"/>
</dbReference>
<dbReference type="NCBIfam" id="TIGR01792">
    <property type="entry name" value="urease_alph"/>
    <property type="match status" value="1"/>
</dbReference>
<dbReference type="NCBIfam" id="TIGR00193">
    <property type="entry name" value="urease_gam"/>
    <property type="match status" value="1"/>
</dbReference>
<dbReference type="InterPro" id="IPR011612">
    <property type="entry name" value="Urease_alpha_N_dom"/>
</dbReference>
<dbReference type="MEROPS" id="M38.982"/>
<sequence>MRLVPRELDKLLLSNVGNLAQRRLARGVKLNETEATALLASQLLEFMRDGTYNVAQLMDMGKQMLGRRHVMPSVLDTLHEVQIEGTFPDGTYLVTVHDPICTDDGNLEMALYGSFLPVPDISRFPLPPAERPPPPGALIVKPGKIHLNENRRRISLTVTNQGDRPVQVGSHYHFIEANSALLFNRAFAYGMRLDIPAGSAVRFEPGDFKTVTLVEIGGNKIITGGNGLATGPVDLARLPSIMATVAERGFLHDANAPQLPAEPYVLDREYYADHFGPTTGDLVRLGDTDLWARVEHDFTIYGDECKFGGGKVLREGMGQATGRCDDEVLDLVITNALIIDYTGIFKADIGVKRGMIVGIGKAGNPDVMDGVTPGMIVGAATEALAGEGKIFVAGAIDTHVHYICPQLIPEALSSGITTLIGGGSGSTTGSNATTCTNGRHHVEFVMKATDDLPINIGITGKGTVSSRRELVEQIESGCLGLKLHEDWGCTPVAIDECLKVCDELDVQATIHTDTLNEAGFVESTLAAINNRTIHTYHSEGAGGGHAPDIISVCSENNILPSSTNPTRPFTTNTLDEHVDMLMVCHHLTKSIPEDVAFAESRIRAETIAAEDVLQDMGAISMISSDCQAMGRIGEVVLRTWKTASKMRMQRGKLPEDEGVEGDNYRIRRYVAKYTINPALAHGVGHLVGSIEVGKMADLVVYTPQFFGTKPELILKAGVVVWGNIGDANGSIPTTQPIISKPMYGSLPSSVGMHSCLFVSQISIDNGVMASYGLRKRIEAVKNCRNVSKKDMKLNGCTPSISVDPETYQVLADGQLCSCDPVSVLPLTQSVYLF</sequence>
<accession>A0A068RIH2</accession>
<name>A0A068RIH2_9FUNG</name>
<dbReference type="PIRSF" id="PIRSF001222">
    <property type="entry name" value="Urease"/>
    <property type="match status" value="1"/>
</dbReference>
<dbReference type="Pfam" id="PF00547">
    <property type="entry name" value="Urease_gamma"/>
    <property type="match status" value="1"/>
</dbReference>
<dbReference type="InterPro" id="IPR036461">
    <property type="entry name" value="Urease_betasu_sf"/>
</dbReference>
<dbReference type="GO" id="GO:0009039">
    <property type="term" value="F:urease activity"/>
    <property type="evidence" value="ECO:0007669"/>
    <property type="project" value="UniProtKB-EC"/>
</dbReference>
<dbReference type="InterPro" id="IPR017951">
    <property type="entry name" value="Urease_asu_c"/>
</dbReference>
<dbReference type="NCBIfam" id="TIGR00192">
    <property type="entry name" value="urease_beta"/>
    <property type="match status" value="1"/>
</dbReference>
<organism evidence="14 15">
    <name type="scientific">Lichtheimia corymbifera JMRC:FSU:9682</name>
    <dbReference type="NCBI Taxonomy" id="1263082"/>
    <lineage>
        <taxon>Eukaryota</taxon>
        <taxon>Fungi</taxon>
        <taxon>Fungi incertae sedis</taxon>
        <taxon>Mucoromycota</taxon>
        <taxon>Mucoromycotina</taxon>
        <taxon>Mucoromycetes</taxon>
        <taxon>Mucorales</taxon>
        <taxon>Lichtheimiaceae</taxon>
        <taxon>Lichtheimia</taxon>
    </lineage>
</organism>
<dbReference type="EMBL" id="CBTN010000003">
    <property type="protein sequence ID" value="CDH49432.1"/>
    <property type="molecule type" value="Genomic_DNA"/>
</dbReference>
<dbReference type="FunFam" id="3.30.280.10:FF:000001">
    <property type="entry name" value="Urease subunit alpha"/>
    <property type="match status" value="1"/>
</dbReference>
<dbReference type="NCBIfam" id="NF009671">
    <property type="entry name" value="PRK13192.1"/>
    <property type="match status" value="1"/>
</dbReference>
<evidence type="ECO:0000256" key="1">
    <source>
        <dbReference type="ARBA" id="ARBA00004897"/>
    </source>
</evidence>
<dbReference type="PRINTS" id="PR01752">
    <property type="entry name" value="UREASE"/>
</dbReference>
<dbReference type="InterPro" id="IPR002026">
    <property type="entry name" value="Urease_gamma/gamma-beta_su"/>
</dbReference>
<feature type="modified residue" description="N6-carboxylysine" evidence="9">
    <location>
        <position position="482"/>
    </location>
</feature>
<dbReference type="STRING" id="1263082.A0A068RIH2"/>
<dbReference type="VEuPathDB" id="FungiDB:LCOR_01175.1"/>
<dbReference type="SUPFAM" id="SSF51338">
    <property type="entry name" value="Composite domain of metallo-dependent hydrolases"/>
    <property type="match status" value="2"/>
</dbReference>
<dbReference type="PANTHER" id="PTHR33569:SF1">
    <property type="entry name" value="UREASE"/>
    <property type="match status" value="1"/>
</dbReference>
<evidence type="ECO:0000256" key="9">
    <source>
        <dbReference type="PIRSR" id="PIRSR001222-50"/>
    </source>
</evidence>
<feature type="binding site" evidence="10">
    <location>
        <position position="401"/>
    </location>
    <ligand>
        <name>Ni(2+)</name>
        <dbReference type="ChEBI" id="CHEBI:49786"/>
        <label>1</label>
    </ligand>
</feature>
<dbReference type="Gene3D" id="2.10.150.10">
    <property type="entry name" value="Urease, beta subunit"/>
    <property type="match status" value="1"/>
</dbReference>
<evidence type="ECO:0000259" key="13">
    <source>
        <dbReference type="PROSITE" id="PS51368"/>
    </source>
</evidence>
<dbReference type="EC" id="3.5.1.5" evidence="2 8"/>
<dbReference type="InterPro" id="IPR011059">
    <property type="entry name" value="Metal-dep_hydrolase_composite"/>
</dbReference>
<feature type="binding site" evidence="10">
    <location>
        <position position="537"/>
    </location>
    <ligand>
        <name>Ni(2+)</name>
        <dbReference type="ChEBI" id="CHEBI:49786"/>
        <label>2</label>
    </ligand>
</feature>